<dbReference type="Gene3D" id="3.30.1490.20">
    <property type="entry name" value="ATP-grasp fold, A domain"/>
    <property type="match status" value="1"/>
</dbReference>
<dbReference type="EMBL" id="JAUSVX010000001">
    <property type="protein sequence ID" value="MDQ0467311.1"/>
    <property type="molecule type" value="Genomic_DNA"/>
</dbReference>
<dbReference type="InterPro" id="IPR036291">
    <property type="entry name" value="NAD(P)-bd_dom_sf"/>
</dbReference>
<dbReference type="SUPFAM" id="SSF56059">
    <property type="entry name" value="Glutathione synthetase ATP-binding domain-like"/>
    <property type="match status" value="1"/>
</dbReference>
<dbReference type="Gene3D" id="3.40.50.720">
    <property type="entry name" value="NAD(P)-binding Rossmann-like Domain"/>
    <property type="match status" value="1"/>
</dbReference>
<feature type="domain" description="ATP-grasp" evidence="3">
    <location>
        <begin position="487"/>
        <end position="688"/>
    </location>
</feature>
<dbReference type="EC" id="6.2.1.1" evidence="4"/>
<dbReference type="PROSITE" id="PS50975">
    <property type="entry name" value="ATP_GRASP"/>
    <property type="match status" value="1"/>
</dbReference>
<dbReference type="Pfam" id="PF13607">
    <property type="entry name" value="Succ_CoA_lig"/>
    <property type="match status" value="1"/>
</dbReference>
<keyword evidence="5" id="KW-1185">Reference proteome</keyword>
<dbReference type="InterPro" id="IPR011761">
    <property type="entry name" value="ATP-grasp"/>
</dbReference>
<reference evidence="4 5" key="1">
    <citation type="submission" date="2023-07" db="EMBL/GenBank/DDBJ databases">
        <title>Genomic Encyclopedia of Type Strains, Phase IV (KMG-IV): sequencing the most valuable type-strain genomes for metagenomic binning, comparative biology and taxonomic classification.</title>
        <authorList>
            <person name="Goeker M."/>
        </authorList>
    </citation>
    <scope>NUCLEOTIDE SEQUENCE [LARGE SCALE GENOMIC DNA]</scope>
    <source>
        <strain evidence="4 5">DSM 19619</strain>
    </source>
</reference>
<dbReference type="InterPro" id="IPR032875">
    <property type="entry name" value="Succ_CoA_lig_flav_dom"/>
</dbReference>
<sequence>MTIVEGLRRLLKPRHIAVAGGRLAAVIIRESERIGYAGPIWPIHPDKAEISGHKAYAHVEDLPEAPDAVFIGAPREPTVDIVGALSRRGAGAAVCYAAGFAEIGGEGAALQQRLVEQANGMPLVGPNCYGVLNLLDGCVLWPDTHGAERCERGVAIITQSGNIALNVTMQRRGLPVAYVIAVGNKAIGDHGDYIEALLADDRVTAIGLHIEGVGDAALFSKAAIAALEKGVPLVVLKTGRSRIGAEMAMSHTSSLAGPDGLYDALFQRYGVARVGDVPAFVETLKLMHMFGGLPGRRISSMSCSGGEAALIADIAEDRGLDFAPIPEANAARLQTLLTEKVHVANPLDYHTYIWGDAAANEAVFGEMLASGYDLNLLVLDQPRTDRGLVPDGGFAAARAAIAAAAKKNAARAAVVASLPENMPEEDAKALMALGVAPLQGIGDALTATAHAAAFGAARARRAGLVALKPPAALDIGKARVLSEHESKRLLARHGLEVPPSRLARAVEVASTAAALGFPVAVKIHSETVAHKSDVGGVKLGLRSRADVADAVDAMSHLSDRFLVERMVERPVAELIVGVVRDAQFGPTLTVGAGGVMVELLQDATTMLLPVTAEEVRERLMGLRVARLLEGFRGKPKGDIRATVRAILAVADFAQRNADRLVELDVNPLFVLPEGYGAVAADALIRMVDTPGTGAGR</sequence>
<evidence type="ECO:0000259" key="3">
    <source>
        <dbReference type="PROSITE" id="PS50975"/>
    </source>
</evidence>
<protein>
    <submittedName>
        <fullName evidence="4">Acetyl-CoA synthetase</fullName>
        <ecNumber evidence="4">6.2.1.1</ecNumber>
    </submittedName>
</protein>
<dbReference type="InterPro" id="IPR016102">
    <property type="entry name" value="Succinyl-CoA_synth-like"/>
</dbReference>
<name>A0ABU0J178_9HYPH</name>
<keyword evidence="2" id="KW-0067">ATP-binding</keyword>
<evidence type="ECO:0000313" key="4">
    <source>
        <dbReference type="EMBL" id="MDQ0467311.1"/>
    </source>
</evidence>
<dbReference type="InterPro" id="IPR003781">
    <property type="entry name" value="CoA-bd"/>
</dbReference>
<accession>A0ABU0J178</accession>
<organism evidence="4 5">
    <name type="scientific">Labrys wisconsinensis</name>
    <dbReference type="NCBI Taxonomy" id="425677"/>
    <lineage>
        <taxon>Bacteria</taxon>
        <taxon>Pseudomonadati</taxon>
        <taxon>Pseudomonadota</taxon>
        <taxon>Alphaproteobacteria</taxon>
        <taxon>Hyphomicrobiales</taxon>
        <taxon>Xanthobacteraceae</taxon>
        <taxon>Labrys</taxon>
    </lineage>
</organism>
<dbReference type="RefSeq" id="WP_307266746.1">
    <property type="nucleotide sequence ID" value="NZ_JAUSVX010000001.1"/>
</dbReference>
<dbReference type="Pfam" id="PF13549">
    <property type="entry name" value="ATP-grasp_5"/>
    <property type="match status" value="1"/>
</dbReference>
<keyword evidence="4" id="KW-0436">Ligase</keyword>
<dbReference type="Proteomes" id="UP001242480">
    <property type="component" value="Unassembled WGS sequence"/>
</dbReference>
<evidence type="ECO:0000256" key="2">
    <source>
        <dbReference type="PROSITE-ProRule" id="PRU00409"/>
    </source>
</evidence>
<dbReference type="Pfam" id="PF13380">
    <property type="entry name" value="CoA_binding_2"/>
    <property type="match status" value="1"/>
</dbReference>
<evidence type="ECO:0000256" key="1">
    <source>
        <dbReference type="ARBA" id="ARBA00022532"/>
    </source>
</evidence>
<dbReference type="SMART" id="SM00881">
    <property type="entry name" value="CoA_binding"/>
    <property type="match status" value="1"/>
</dbReference>
<dbReference type="InterPro" id="IPR013815">
    <property type="entry name" value="ATP_grasp_subdomain_1"/>
</dbReference>
<dbReference type="PANTHER" id="PTHR42793:SF4">
    <property type="entry name" value="BLL6376 PROTEIN"/>
    <property type="match status" value="1"/>
</dbReference>
<dbReference type="Gene3D" id="3.40.50.261">
    <property type="entry name" value="Succinyl-CoA synthetase domains"/>
    <property type="match status" value="2"/>
</dbReference>
<dbReference type="SUPFAM" id="SSF52210">
    <property type="entry name" value="Succinyl-CoA synthetase domains"/>
    <property type="match status" value="2"/>
</dbReference>
<evidence type="ECO:0000313" key="5">
    <source>
        <dbReference type="Proteomes" id="UP001242480"/>
    </source>
</evidence>
<keyword evidence="2" id="KW-0547">Nucleotide-binding</keyword>
<proteinExistence type="predicted"/>
<dbReference type="GO" id="GO:0003987">
    <property type="term" value="F:acetate-CoA ligase activity"/>
    <property type="evidence" value="ECO:0007669"/>
    <property type="project" value="UniProtKB-EC"/>
</dbReference>
<gene>
    <name evidence="4" type="ORF">QO011_000306</name>
</gene>
<keyword evidence="1" id="KW-0816">Tricarboxylic acid cycle</keyword>
<dbReference type="PANTHER" id="PTHR42793">
    <property type="entry name" value="COA BINDING DOMAIN CONTAINING PROTEIN"/>
    <property type="match status" value="1"/>
</dbReference>
<dbReference type="Gene3D" id="3.30.470.20">
    <property type="entry name" value="ATP-grasp fold, B domain"/>
    <property type="match status" value="1"/>
</dbReference>
<dbReference type="SUPFAM" id="SSF51735">
    <property type="entry name" value="NAD(P)-binding Rossmann-fold domains"/>
    <property type="match status" value="1"/>
</dbReference>
<comment type="caution">
    <text evidence="4">The sequence shown here is derived from an EMBL/GenBank/DDBJ whole genome shotgun (WGS) entry which is preliminary data.</text>
</comment>